<evidence type="ECO:0000256" key="3">
    <source>
        <dbReference type="SAM" id="SignalP"/>
    </source>
</evidence>
<feature type="chain" id="PRO_5011990678" evidence="3">
    <location>
        <begin position="21"/>
        <end position="397"/>
    </location>
</feature>
<evidence type="ECO:0000313" key="5">
    <source>
        <dbReference type="EMBL" id="ASN82116.1"/>
    </source>
</evidence>
<evidence type="ECO:0000259" key="4">
    <source>
        <dbReference type="Pfam" id="PF13458"/>
    </source>
</evidence>
<dbReference type="Proteomes" id="UP000259030">
    <property type="component" value="Chromosome"/>
</dbReference>
<name>A0A221SZU3_9DEIO</name>
<dbReference type="AlphaFoldDB" id="A0A221SZU3"/>
<keyword evidence="2 3" id="KW-0732">Signal</keyword>
<dbReference type="SUPFAM" id="SSF53822">
    <property type="entry name" value="Periplasmic binding protein-like I"/>
    <property type="match status" value="1"/>
</dbReference>
<reference evidence="5 6" key="1">
    <citation type="submission" date="2017-05" db="EMBL/GenBank/DDBJ databases">
        <title>The complete genome sequence of Deinococcus ficus isolated from the rhizosphere of the Ficus religiosa L. in Taiwan.</title>
        <authorList>
            <person name="Wu K.-M."/>
            <person name="Liao T.-L."/>
            <person name="Liu Y.-M."/>
            <person name="Young C.-C."/>
            <person name="Tsai S.-F."/>
        </authorList>
    </citation>
    <scope>NUCLEOTIDE SEQUENCE [LARGE SCALE GENOMIC DNA]</scope>
    <source>
        <strain evidence="5 6">CC-FR2-10</strain>
    </source>
</reference>
<evidence type="ECO:0000256" key="2">
    <source>
        <dbReference type="ARBA" id="ARBA00022729"/>
    </source>
</evidence>
<feature type="domain" description="Leucine-binding protein" evidence="4">
    <location>
        <begin position="23"/>
        <end position="376"/>
    </location>
</feature>
<comment type="similarity">
    <text evidence="1">Belongs to the leucine-binding protein family.</text>
</comment>
<accession>A0A221SZU3</accession>
<proteinExistence type="inferred from homology"/>
<dbReference type="Pfam" id="PF13458">
    <property type="entry name" value="Peripla_BP_6"/>
    <property type="match status" value="1"/>
</dbReference>
<dbReference type="PANTHER" id="PTHR47235:SF1">
    <property type="entry name" value="BLR6548 PROTEIN"/>
    <property type="match status" value="1"/>
</dbReference>
<evidence type="ECO:0000256" key="1">
    <source>
        <dbReference type="ARBA" id="ARBA00010062"/>
    </source>
</evidence>
<dbReference type="InterPro" id="IPR028081">
    <property type="entry name" value="Leu-bd"/>
</dbReference>
<dbReference type="EMBL" id="CP021081">
    <property type="protein sequence ID" value="ASN82116.1"/>
    <property type="molecule type" value="Genomic_DNA"/>
</dbReference>
<dbReference type="PANTHER" id="PTHR47235">
    <property type="entry name" value="BLR6548 PROTEIN"/>
    <property type="match status" value="1"/>
</dbReference>
<feature type="signal peptide" evidence="3">
    <location>
        <begin position="1"/>
        <end position="20"/>
    </location>
</feature>
<evidence type="ECO:0000313" key="6">
    <source>
        <dbReference type="Proteomes" id="UP000259030"/>
    </source>
</evidence>
<sequence length="397" mass="42354">MNVKKMIPLAALVTVSLAVAQKTVTLGWSGAITGPTSDAGASYAAGIEDYCKYANAQNMIPGTKLNCVVRDDQYNNANTQRNFEDYVGNMNVAMFLGYSTGGTLQLKGTIQETKIPTLPGSYHIGNIDGADSDYLFLPISSYSEQLVSLVEWIGAKKKGAKVALVVNPSPFGRAPVDDVKKAAARLGVKIVDVQEVGGNNLDNTALLKRFESAGVEYVIHQNTAGPVANILKDAKRLNLLGKMQHLGAHYTGGEDLTKLAGDAANKFIWATSYYMYDEADKPGIQLVKKIGAQYGRKADTIRSVHYTSGMLVASIAVEAMKRAGKDVNAGTVFKALTGMNGSRAFNPGFTVGPVSFSAKDHVGAESLRLLQADATGNFQAITGAQRSKLFPLVHPLK</sequence>
<dbReference type="STRING" id="317577.GCA_000419625_02280"/>
<dbReference type="KEGG" id="dfc:DFI_08180"/>
<keyword evidence="6" id="KW-1185">Reference proteome</keyword>
<dbReference type="CDD" id="cd06334">
    <property type="entry name" value="PBP1_ABC_ligand_binding-like"/>
    <property type="match status" value="1"/>
</dbReference>
<dbReference type="InterPro" id="IPR028082">
    <property type="entry name" value="Peripla_BP_I"/>
</dbReference>
<gene>
    <name evidence="5" type="ORF">DFI_08180</name>
</gene>
<organism evidence="5 6">
    <name type="scientific">Deinococcus ficus</name>
    <dbReference type="NCBI Taxonomy" id="317577"/>
    <lineage>
        <taxon>Bacteria</taxon>
        <taxon>Thermotogati</taxon>
        <taxon>Deinococcota</taxon>
        <taxon>Deinococci</taxon>
        <taxon>Deinococcales</taxon>
        <taxon>Deinococcaceae</taxon>
        <taxon>Deinococcus</taxon>
    </lineage>
</organism>
<dbReference type="Gene3D" id="3.40.50.2300">
    <property type="match status" value="2"/>
</dbReference>
<protein>
    <submittedName>
        <fullName evidence="5">Branched-chain amino acid ABC transporter substrate-binding protein</fullName>
    </submittedName>
</protein>